<dbReference type="GO" id="GO:0006457">
    <property type="term" value="P:protein folding"/>
    <property type="evidence" value="ECO:0007669"/>
    <property type="project" value="UniProtKB-UniRule"/>
</dbReference>
<keyword evidence="2 4" id="KW-0143">Chaperone</keyword>
<evidence type="ECO:0000256" key="5">
    <source>
        <dbReference type="SAM" id="Coils"/>
    </source>
</evidence>
<comment type="subunit">
    <text evidence="4">Heterohexamer of two PFD-alpha type and four PFD-beta type subunits.</text>
</comment>
<protein>
    <recommendedName>
        <fullName evidence="4">Prefoldin subunit 4</fullName>
    </recommendedName>
</protein>
<dbReference type="AlphaFoldDB" id="A0A437A8T2"/>
<dbReference type="InterPro" id="IPR009053">
    <property type="entry name" value="Prefoldin"/>
</dbReference>
<dbReference type="VEuPathDB" id="FungiDB:DFL_001581"/>
<dbReference type="EMBL" id="SAEB01000003">
    <property type="protein sequence ID" value="RVD87340.1"/>
    <property type="molecule type" value="Genomic_DNA"/>
</dbReference>
<dbReference type="InterPro" id="IPR016661">
    <property type="entry name" value="PFDN4"/>
</dbReference>
<evidence type="ECO:0000256" key="2">
    <source>
        <dbReference type="ARBA" id="ARBA00023186"/>
    </source>
</evidence>
<name>A0A437A8T2_ARTFL</name>
<comment type="caution">
    <text evidence="6">The sequence shown here is derived from an EMBL/GenBank/DDBJ whole genome shotgun (WGS) entry which is preliminary data.</text>
</comment>
<evidence type="ECO:0000313" key="7">
    <source>
        <dbReference type="Proteomes" id="UP000283090"/>
    </source>
</evidence>
<dbReference type="SUPFAM" id="SSF46579">
    <property type="entry name" value="Prefoldin"/>
    <property type="match status" value="1"/>
</dbReference>
<dbReference type="InterPro" id="IPR002777">
    <property type="entry name" value="PFD_beta-like"/>
</dbReference>
<dbReference type="Gene3D" id="1.10.287.370">
    <property type="match status" value="1"/>
</dbReference>
<dbReference type="GeneID" id="93583892"/>
<feature type="coiled-coil region" evidence="5">
    <location>
        <begin position="82"/>
        <end position="120"/>
    </location>
</feature>
<dbReference type="GO" id="GO:0016272">
    <property type="term" value="C:prefoldin complex"/>
    <property type="evidence" value="ECO:0007669"/>
    <property type="project" value="UniProtKB-UniRule"/>
</dbReference>
<sequence length="133" mass="15362">MNRRMLSREDEITAETPVTLSDQKAINTFSTLHSRHTILLSTLSTKQTEKEYLTDVTSELELSDDDDKVPYKIGDAFVSLRVEEVRELLEEEIRVIDEEIEELEGRVREEKGKMDELKVVLYAKFGKSINLEA</sequence>
<dbReference type="PIRSF" id="PIRSF016477">
    <property type="entry name" value="Prefoldin_subunit_4"/>
    <property type="match status" value="1"/>
</dbReference>
<gene>
    <name evidence="6" type="ORF">DFL_001581</name>
</gene>
<organism evidence="6 7">
    <name type="scientific">Arthrobotrys flagrans</name>
    <name type="common">Nematode-trapping fungus</name>
    <name type="synonym">Trichothecium flagrans</name>
    <dbReference type="NCBI Taxonomy" id="97331"/>
    <lineage>
        <taxon>Eukaryota</taxon>
        <taxon>Fungi</taxon>
        <taxon>Dikarya</taxon>
        <taxon>Ascomycota</taxon>
        <taxon>Pezizomycotina</taxon>
        <taxon>Orbiliomycetes</taxon>
        <taxon>Orbiliales</taxon>
        <taxon>Orbiliaceae</taxon>
        <taxon>Arthrobotrys</taxon>
    </lineage>
</organism>
<dbReference type="Pfam" id="PF01920">
    <property type="entry name" value="Prefoldin_2"/>
    <property type="match status" value="1"/>
</dbReference>
<dbReference type="GO" id="GO:0005737">
    <property type="term" value="C:cytoplasm"/>
    <property type="evidence" value="ECO:0007669"/>
    <property type="project" value="TreeGrafter"/>
</dbReference>
<comment type="similarity">
    <text evidence="1 4">Belongs to the prefoldin subunit beta family.</text>
</comment>
<dbReference type="GO" id="GO:0051082">
    <property type="term" value="F:unfolded protein binding"/>
    <property type="evidence" value="ECO:0007669"/>
    <property type="project" value="InterPro"/>
</dbReference>
<dbReference type="CDD" id="cd23165">
    <property type="entry name" value="Prefoldin_4"/>
    <property type="match status" value="1"/>
</dbReference>
<evidence type="ECO:0000256" key="3">
    <source>
        <dbReference type="ARBA" id="ARBA00024667"/>
    </source>
</evidence>
<dbReference type="RefSeq" id="XP_067492884.1">
    <property type="nucleotide sequence ID" value="XM_067630219.1"/>
</dbReference>
<evidence type="ECO:0000256" key="4">
    <source>
        <dbReference type="PIRNR" id="PIRNR016477"/>
    </source>
</evidence>
<dbReference type="OrthoDB" id="10250441at2759"/>
<evidence type="ECO:0000313" key="6">
    <source>
        <dbReference type="EMBL" id="RVD87340.1"/>
    </source>
</evidence>
<dbReference type="Proteomes" id="UP000283090">
    <property type="component" value="Unassembled WGS sequence"/>
</dbReference>
<reference evidence="6 7" key="1">
    <citation type="submission" date="2019-01" db="EMBL/GenBank/DDBJ databases">
        <title>Intercellular communication is required for trap formation in the nematode-trapping fungus Duddingtonia flagrans.</title>
        <authorList>
            <person name="Youssar L."/>
            <person name="Wernet V."/>
            <person name="Hensel N."/>
            <person name="Hildebrandt H.-G."/>
            <person name="Fischer R."/>
        </authorList>
    </citation>
    <scope>NUCLEOTIDE SEQUENCE [LARGE SCALE GENOMIC DNA]</scope>
    <source>
        <strain evidence="6 7">CBS H-5679</strain>
    </source>
</reference>
<dbReference type="STRING" id="97331.A0A437A8T2"/>
<dbReference type="PANTHER" id="PTHR21100:SF9">
    <property type="entry name" value="PREFOLDIN SUBUNIT 4"/>
    <property type="match status" value="1"/>
</dbReference>
<keyword evidence="5" id="KW-0175">Coiled coil</keyword>
<accession>A0A437A8T2</accession>
<dbReference type="PANTHER" id="PTHR21100">
    <property type="entry name" value="PREFOLDIN SUBUNIT 4"/>
    <property type="match status" value="1"/>
</dbReference>
<evidence type="ECO:0000256" key="1">
    <source>
        <dbReference type="ARBA" id="ARBA00008045"/>
    </source>
</evidence>
<keyword evidence="7" id="KW-1185">Reference proteome</keyword>
<proteinExistence type="inferred from homology"/>
<comment type="function">
    <text evidence="3 4">Binds specifically to cytosolic chaperonin (c-CPN) and transfers target proteins to it. Binds to nascent polypeptide chain and promotes folding in an environment in which there are many competing pathways for nonnative proteins.</text>
</comment>
<dbReference type="FunFam" id="1.10.287.370:FF:000005">
    <property type="entry name" value="Prefoldin subunit 4"/>
    <property type="match status" value="1"/>
</dbReference>